<evidence type="ECO:0000256" key="7">
    <source>
        <dbReference type="ARBA" id="ARBA00047942"/>
    </source>
</evidence>
<evidence type="ECO:0000256" key="6">
    <source>
        <dbReference type="ARBA" id="ARBA00022747"/>
    </source>
</evidence>
<gene>
    <name evidence="10" type="ORF">JETT_2965</name>
</gene>
<keyword evidence="3 10" id="KW-0489">Methyltransferase</keyword>
<organism evidence="10 11">
    <name type="scientific">Candidatus Jettenia ecosi</name>
    <dbReference type="NCBI Taxonomy" id="2494326"/>
    <lineage>
        <taxon>Bacteria</taxon>
        <taxon>Pseudomonadati</taxon>
        <taxon>Planctomycetota</taxon>
        <taxon>Candidatus Brocadiia</taxon>
        <taxon>Candidatus Brocadiales</taxon>
        <taxon>Candidatus Brocadiaceae</taxon>
        <taxon>Candidatus Jettenia</taxon>
    </lineage>
</organism>
<proteinExistence type="inferred from homology"/>
<dbReference type="Pfam" id="PF02384">
    <property type="entry name" value="N6_Mtase"/>
    <property type="match status" value="1"/>
</dbReference>
<evidence type="ECO:0000256" key="2">
    <source>
        <dbReference type="ARBA" id="ARBA00011900"/>
    </source>
</evidence>
<dbReference type="PANTHER" id="PTHR42933:SF3">
    <property type="entry name" value="TYPE I RESTRICTION ENZYME MJAVIII METHYLASE SUBUNIT"/>
    <property type="match status" value="1"/>
</dbReference>
<evidence type="ECO:0000256" key="5">
    <source>
        <dbReference type="ARBA" id="ARBA00022691"/>
    </source>
</evidence>
<evidence type="ECO:0000313" key="10">
    <source>
        <dbReference type="EMBL" id="TLD40774.1"/>
    </source>
</evidence>
<dbReference type="InterPro" id="IPR003356">
    <property type="entry name" value="DNA_methylase_A-5"/>
</dbReference>
<evidence type="ECO:0000256" key="4">
    <source>
        <dbReference type="ARBA" id="ARBA00022679"/>
    </source>
</evidence>
<comment type="caution">
    <text evidence="10">The sequence shown here is derived from an EMBL/GenBank/DDBJ whole genome shotgun (WGS) entry which is preliminary data.</text>
</comment>
<dbReference type="InterPro" id="IPR002052">
    <property type="entry name" value="DNA_methylase_N6_adenine_CS"/>
</dbReference>
<evidence type="ECO:0000256" key="1">
    <source>
        <dbReference type="ARBA" id="ARBA00006594"/>
    </source>
</evidence>
<dbReference type="AlphaFoldDB" id="A0A533Q818"/>
<sequence length="654" mass="74006">MDLAQHNMIVNFIWGIADDCLRDVYVRGKYRDVILPMTVIRRIDALLEPNKQGVLKMKGQLDAAKVTNQHPALCQVAGQAFYNTSPFLLRDLKSRSSQQKLKADFEAYLDGFSPNVQEILEKFKFRNQIPTMIESDILGLVIEKFTNTEINLSPNPVLDVNGNVRLPALDNHSMGIIFEELIRRFNEENNEEAGEHFTPRDVIKLMAKLVFMPVADKIESGTYLVYDSACGTGGMLTVAEDTLLQLAKEHGKEVAIHLYGQESQPETYAILKADLLLKGEGAEADNMKFGSTLSADGHPSSEFDFMLSNPPYGKSWKTDQERMGGKGEIKDHRFVINYKGDPEYKMITRSSDGQMLFLVNKLSKMKSNTALGSRIAEVHNGSSLFTGDAGQGESNIRRWIIENDWLEAIIALPENMFYNTGIATYIWLLSNRKSPERKDKVQLIDASGWFVPLRKNLGKKNCEFSAEQIQQISDLIVNPRETEQSRIFPNEAFGYYKITVERPLRLKDIDPGKAYSPKEIKTLVAEGKVDENGIPVIRKIHKSGKADPLQGLFERTIGGKKCLVEYEPDTNLRDTEQVPLLEEGGIKAFFKREVLPYVPDAWIDENKTQIGYEVSFTRYFYKPVQMRTLEEIMKDICTIEKETDGLLNEIVGDG</sequence>
<keyword evidence="4 10" id="KW-0808">Transferase</keyword>
<dbReference type="Proteomes" id="UP000319783">
    <property type="component" value="Unassembled WGS sequence"/>
</dbReference>
<evidence type="ECO:0000313" key="11">
    <source>
        <dbReference type="Proteomes" id="UP000319783"/>
    </source>
</evidence>
<keyword evidence="6" id="KW-0680">Restriction system</keyword>
<dbReference type="InterPro" id="IPR051537">
    <property type="entry name" value="DNA_Adenine_Mtase"/>
</dbReference>
<comment type="catalytic activity">
    <reaction evidence="7">
        <text>a 2'-deoxyadenosine in DNA + S-adenosyl-L-methionine = an N(6)-methyl-2'-deoxyadenosine in DNA + S-adenosyl-L-homocysteine + H(+)</text>
        <dbReference type="Rhea" id="RHEA:15197"/>
        <dbReference type="Rhea" id="RHEA-COMP:12418"/>
        <dbReference type="Rhea" id="RHEA-COMP:12419"/>
        <dbReference type="ChEBI" id="CHEBI:15378"/>
        <dbReference type="ChEBI" id="CHEBI:57856"/>
        <dbReference type="ChEBI" id="CHEBI:59789"/>
        <dbReference type="ChEBI" id="CHEBI:90615"/>
        <dbReference type="ChEBI" id="CHEBI:90616"/>
        <dbReference type="EC" id="2.1.1.72"/>
    </reaction>
</comment>
<feature type="domain" description="DNA methylase adenine-specific" evidence="8">
    <location>
        <begin position="171"/>
        <end position="482"/>
    </location>
</feature>
<dbReference type="PRINTS" id="PR00507">
    <property type="entry name" value="N12N6MTFRASE"/>
</dbReference>
<dbReference type="GO" id="GO:0008170">
    <property type="term" value="F:N-methyltransferase activity"/>
    <property type="evidence" value="ECO:0007669"/>
    <property type="project" value="InterPro"/>
</dbReference>
<evidence type="ECO:0000259" key="8">
    <source>
        <dbReference type="Pfam" id="PF02384"/>
    </source>
</evidence>
<dbReference type="InterPro" id="IPR029063">
    <property type="entry name" value="SAM-dependent_MTases_sf"/>
</dbReference>
<keyword evidence="5" id="KW-0949">S-adenosyl-L-methionine</keyword>
<dbReference type="GO" id="GO:0003677">
    <property type="term" value="F:DNA binding"/>
    <property type="evidence" value="ECO:0007669"/>
    <property type="project" value="InterPro"/>
</dbReference>
<dbReference type="GO" id="GO:0032259">
    <property type="term" value="P:methylation"/>
    <property type="evidence" value="ECO:0007669"/>
    <property type="project" value="UniProtKB-KW"/>
</dbReference>
<name>A0A533Q818_9BACT</name>
<dbReference type="PROSITE" id="PS00092">
    <property type="entry name" value="N6_MTASE"/>
    <property type="match status" value="1"/>
</dbReference>
<dbReference type="GO" id="GO:0009307">
    <property type="term" value="P:DNA restriction-modification system"/>
    <property type="evidence" value="ECO:0007669"/>
    <property type="project" value="UniProtKB-KW"/>
</dbReference>
<evidence type="ECO:0000259" key="9">
    <source>
        <dbReference type="Pfam" id="PF12161"/>
    </source>
</evidence>
<comment type="similarity">
    <text evidence="1">Belongs to the N(4)/N(6)-methyltransferase family.</text>
</comment>
<accession>A0A533Q818</accession>
<evidence type="ECO:0000256" key="3">
    <source>
        <dbReference type="ARBA" id="ARBA00022603"/>
    </source>
</evidence>
<dbReference type="EMBL" id="SULG01000081">
    <property type="protein sequence ID" value="TLD40774.1"/>
    <property type="molecule type" value="Genomic_DNA"/>
</dbReference>
<dbReference type="Pfam" id="PF12161">
    <property type="entry name" value="HsdM_N"/>
    <property type="match status" value="1"/>
</dbReference>
<dbReference type="Gene3D" id="3.40.50.150">
    <property type="entry name" value="Vaccinia Virus protein VP39"/>
    <property type="match status" value="1"/>
</dbReference>
<dbReference type="InterPro" id="IPR022749">
    <property type="entry name" value="D12N6_MeTrfase_N"/>
</dbReference>
<dbReference type="SUPFAM" id="SSF53335">
    <property type="entry name" value="S-adenosyl-L-methionine-dependent methyltransferases"/>
    <property type="match status" value="1"/>
</dbReference>
<dbReference type="EC" id="2.1.1.72" evidence="2"/>
<dbReference type="GO" id="GO:0009007">
    <property type="term" value="F:site-specific DNA-methyltransferase (adenine-specific) activity"/>
    <property type="evidence" value="ECO:0007669"/>
    <property type="project" value="UniProtKB-EC"/>
</dbReference>
<dbReference type="PANTHER" id="PTHR42933">
    <property type="entry name" value="SLR6095 PROTEIN"/>
    <property type="match status" value="1"/>
</dbReference>
<protein>
    <recommendedName>
        <fullName evidence="2">site-specific DNA-methyltransferase (adenine-specific)</fullName>
        <ecNumber evidence="2">2.1.1.72</ecNumber>
    </recommendedName>
</protein>
<feature type="domain" description="N6 adenine-specific DNA methyltransferase N-terminal" evidence="9">
    <location>
        <begin position="10"/>
        <end position="145"/>
    </location>
</feature>
<reference evidence="10 11" key="1">
    <citation type="submission" date="2019-04" db="EMBL/GenBank/DDBJ databases">
        <title>Genome of a novel bacterium Candidatus Jettenia ecosi reconstructed from metagenome of an anammox bioreactor.</title>
        <authorList>
            <person name="Mardanov A.V."/>
            <person name="Beletsky A.V."/>
            <person name="Ravin N.V."/>
            <person name="Botchkova E.A."/>
            <person name="Litti Y.V."/>
            <person name="Nozhevnikova A.N."/>
        </authorList>
    </citation>
    <scope>NUCLEOTIDE SEQUENCE [LARGE SCALE GENOMIC DNA]</scope>
    <source>
        <strain evidence="10">J2</strain>
    </source>
</reference>